<dbReference type="GO" id="GO:0004099">
    <property type="term" value="F:chitin deacetylase activity"/>
    <property type="evidence" value="ECO:0007669"/>
    <property type="project" value="UniProtKB-EC"/>
</dbReference>
<organism evidence="18 19">
    <name type="scientific">Gymnopilus dilepis</name>
    <dbReference type="NCBI Taxonomy" id="231916"/>
    <lineage>
        <taxon>Eukaryota</taxon>
        <taxon>Fungi</taxon>
        <taxon>Dikarya</taxon>
        <taxon>Basidiomycota</taxon>
        <taxon>Agaricomycotina</taxon>
        <taxon>Agaricomycetes</taxon>
        <taxon>Agaricomycetidae</taxon>
        <taxon>Agaricales</taxon>
        <taxon>Agaricineae</taxon>
        <taxon>Hymenogastraceae</taxon>
        <taxon>Gymnopilus</taxon>
    </lineage>
</organism>
<evidence type="ECO:0000256" key="5">
    <source>
        <dbReference type="ARBA" id="ARBA00023024"/>
    </source>
</evidence>
<evidence type="ECO:0000256" key="6">
    <source>
        <dbReference type="ARBA" id="ARBA00023136"/>
    </source>
</evidence>
<dbReference type="InterPro" id="IPR011330">
    <property type="entry name" value="Glyco_hydro/deAcase_b/a-brl"/>
</dbReference>
<dbReference type="PROSITE" id="PS51677">
    <property type="entry name" value="NODB"/>
    <property type="match status" value="1"/>
</dbReference>
<dbReference type="EMBL" id="NHYE01005220">
    <property type="protein sequence ID" value="PPQ75864.1"/>
    <property type="molecule type" value="Genomic_DNA"/>
</dbReference>
<comment type="caution">
    <text evidence="18">The sequence shown here is derived from an EMBL/GenBank/DDBJ whole genome shotgun (WGS) entry which is preliminary data.</text>
</comment>
<name>A0A409WBI2_9AGAR</name>
<dbReference type="GO" id="GO:0071555">
    <property type="term" value="P:cell wall organization"/>
    <property type="evidence" value="ECO:0007669"/>
    <property type="project" value="UniProtKB-KW"/>
</dbReference>
<comment type="subcellular location">
    <subcellularLocation>
        <location evidence="2">Cell membrane</location>
        <topology evidence="2">Lipid-anchor</topology>
        <topology evidence="2">GPI-anchor</topology>
    </subcellularLocation>
</comment>
<dbReference type="GO" id="GO:0098552">
    <property type="term" value="C:side of membrane"/>
    <property type="evidence" value="ECO:0007669"/>
    <property type="project" value="UniProtKB-KW"/>
</dbReference>
<keyword evidence="11" id="KW-0624">Polysaccharide degradation</keyword>
<evidence type="ECO:0000256" key="15">
    <source>
        <dbReference type="SAM" id="Phobius"/>
    </source>
</evidence>
<keyword evidence="15" id="KW-0812">Transmembrane</keyword>
<keyword evidence="8" id="KW-0170">Cobalt</keyword>
<feature type="chain" id="PRO_5019523185" description="chitin deacetylase" evidence="16">
    <location>
        <begin position="21"/>
        <end position="468"/>
    </location>
</feature>
<evidence type="ECO:0000256" key="11">
    <source>
        <dbReference type="ARBA" id="ARBA00023326"/>
    </source>
</evidence>
<evidence type="ECO:0000256" key="16">
    <source>
        <dbReference type="SAM" id="SignalP"/>
    </source>
</evidence>
<dbReference type="Proteomes" id="UP000284706">
    <property type="component" value="Unassembled WGS sequence"/>
</dbReference>
<keyword evidence="7" id="KW-0119">Carbohydrate metabolism</keyword>
<evidence type="ECO:0000256" key="2">
    <source>
        <dbReference type="ARBA" id="ARBA00004609"/>
    </source>
</evidence>
<comment type="cofactor">
    <cofactor evidence="1">
        <name>Co(2+)</name>
        <dbReference type="ChEBI" id="CHEBI:48828"/>
    </cofactor>
</comment>
<dbReference type="PANTHER" id="PTHR10587:SF135">
    <property type="entry name" value="CHITIN DEACETYLASE 3"/>
    <property type="match status" value="1"/>
</dbReference>
<evidence type="ECO:0000256" key="4">
    <source>
        <dbReference type="ARBA" id="ARBA00022622"/>
    </source>
</evidence>
<gene>
    <name evidence="18" type="ORF">CVT26_000279</name>
</gene>
<evidence type="ECO:0000256" key="8">
    <source>
        <dbReference type="ARBA" id="ARBA00023285"/>
    </source>
</evidence>
<proteinExistence type="predicted"/>
<evidence type="ECO:0000256" key="3">
    <source>
        <dbReference type="ARBA" id="ARBA00022475"/>
    </source>
</evidence>
<comment type="catalytic activity">
    <reaction evidence="13">
        <text>[(1-&gt;4)-N-acetyl-beta-D-glucosaminyl](n) + n H2O = chitosan + n acetate</text>
        <dbReference type="Rhea" id="RHEA:10464"/>
        <dbReference type="Rhea" id="RHEA-COMP:9593"/>
        <dbReference type="Rhea" id="RHEA-COMP:9597"/>
        <dbReference type="ChEBI" id="CHEBI:15377"/>
        <dbReference type="ChEBI" id="CHEBI:17029"/>
        <dbReference type="ChEBI" id="CHEBI:30089"/>
        <dbReference type="ChEBI" id="CHEBI:57704"/>
        <dbReference type="EC" id="3.5.1.41"/>
    </reaction>
    <physiologicalReaction direction="left-to-right" evidence="13">
        <dbReference type="Rhea" id="RHEA:10465"/>
    </physiologicalReaction>
</comment>
<accession>A0A409WBI2</accession>
<dbReference type="OrthoDB" id="407355at2759"/>
<dbReference type="Pfam" id="PF01522">
    <property type="entry name" value="Polysacc_deac_1"/>
    <property type="match status" value="1"/>
</dbReference>
<evidence type="ECO:0000256" key="9">
    <source>
        <dbReference type="ARBA" id="ARBA00023288"/>
    </source>
</evidence>
<keyword evidence="5" id="KW-0146">Chitin degradation</keyword>
<evidence type="ECO:0000313" key="18">
    <source>
        <dbReference type="EMBL" id="PPQ75864.1"/>
    </source>
</evidence>
<dbReference type="SUPFAM" id="SSF88713">
    <property type="entry name" value="Glycoside hydrolase/deacetylase"/>
    <property type="match status" value="1"/>
</dbReference>
<feature type="domain" description="NodB homology" evidence="17">
    <location>
        <begin position="165"/>
        <end position="347"/>
    </location>
</feature>
<evidence type="ECO:0000256" key="12">
    <source>
        <dbReference type="ARBA" id="ARBA00024056"/>
    </source>
</evidence>
<dbReference type="STRING" id="231916.A0A409WBI2"/>
<evidence type="ECO:0000256" key="7">
    <source>
        <dbReference type="ARBA" id="ARBA00023277"/>
    </source>
</evidence>
<evidence type="ECO:0000256" key="10">
    <source>
        <dbReference type="ARBA" id="ARBA00023316"/>
    </source>
</evidence>
<keyword evidence="3" id="KW-1003">Cell membrane</keyword>
<dbReference type="EC" id="3.5.1.41" evidence="12"/>
<evidence type="ECO:0000313" key="19">
    <source>
        <dbReference type="Proteomes" id="UP000284706"/>
    </source>
</evidence>
<feature type="signal peptide" evidence="16">
    <location>
        <begin position="1"/>
        <end position="20"/>
    </location>
</feature>
<dbReference type="GO" id="GO:0009272">
    <property type="term" value="P:fungal-type cell wall biogenesis"/>
    <property type="evidence" value="ECO:0007669"/>
    <property type="project" value="UniProtKB-ARBA"/>
</dbReference>
<keyword evidence="10" id="KW-0961">Cell wall biogenesis/degradation</keyword>
<evidence type="ECO:0000256" key="14">
    <source>
        <dbReference type="SAM" id="MobiDB-lite"/>
    </source>
</evidence>
<keyword evidence="4" id="KW-0336">GPI-anchor</keyword>
<dbReference type="GO" id="GO:0006032">
    <property type="term" value="P:chitin catabolic process"/>
    <property type="evidence" value="ECO:0007669"/>
    <property type="project" value="UniProtKB-KW"/>
</dbReference>
<dbReference type="AlphaFoldDB" id="A0A409WBI2"/>
<dbReference type="GO" id="GO:0005886">
    <property type="term" value="C:plasma membrane"/>
    <property type="evidence" value="ECO:0007669"/>
    <property type="project" value="UniProtKB-SubCell"/>
</dbReference>
<keyword evidence="6 15" id="KW-0472">Membrane</keyword>
<keyword evidence="9" id="KW-0449">Lipoprotein</keyword>
<evidence type="ECO:0000259" key="17">
    <source>
        <dbReference type="PROSITE" id="PS51677"/>
    </source>
</evidence>
<dbReference type="InterPro" id="IPR050248">
    <property type="entry name" value="Polysacc_deacetylase_ArnD"/>
</dbReference>
<dbReference type="GO" id="GO:0000272">
    <property type="term" value="P:polysaccharide catabolic process"/>
    <property type="evidence" value="ECO:0007669"/>
    <property type="project" value="UniProtKB-KW"/>
</dbReference>
<keyword evidence="15" id="KW-1133">Transmembrane helix</keyword>
<reference evidence="18 19" key="1">
    <citation type="journal article" date="2018" name="Evol. Lett.">
        <title>Horizontal gene cluster transfer increased hallucinogenic mushroom diversity.</title>
        <authorList>
            <person name="Reynolds H.T."/>
            <person name="Vijayakumar V."/>
            <person name="Gluck-Thaler E."/>
            <person name="Korotkin H.B."/>
            <person name="Matheny P.B."/>
            <person name="Slot J.C."/>
        </authorList>
    </citation>
    <scope>NUCLEOTIDE SEQUENCE [LARGE SCALE GENOMIC DNA]</scope>
    <source>
        <strain evidence="18 19">SRW20</strain>
    </source>
</reference>
<feature type="region of interest" description="Disordered" evidence="14">
    <location>
        <begin position="385"/>
        <end position="440"/>
    </location>
</feature>
<protein>
    <recommendedName>
        <fullName evidence="12">chitin deacetylase</fullName>
        <ecNumber evidence="12">3.5.1.41</ecNumber>
    </recommendedName>
</protein>
<keyword evidence="4" id="KW-0325">Glycoprotein</keyword>
<sequence>MISQIIFCVYLSLFLGGAAAAPSPTTSDRLSHNHLHSVPRALPGNAWHHEPDHPVHKLFRRDADGSSNFSTMAAVGTPILTRVSLKAWTSAYPSWTPDNSNLPAAWVNALNGAIAAGLIPNIPQSTGMPNMSPTYPSGFDPTSPTVCSFTYQCVAPGDIASAPAGVFASSFDDGPTQFSPTLLDFLESNGHTTTHFMIGVNILQNPNQFLSILNAGHDIAVHTYTHPYMTTLSNMDLLAQFGWTMQIIHDSTGGRVPKYWRPPYGDVDVRVRAIAKEIFGLTTVVWNHDSADWAQTTTAPIETAMTGFLASPKDPGLIILEHELTNVTVSGFIEAYPMIQQNGWNFQSLAHIVGDGRTYQNAQNSQSKVSPLGILAANNFTLTTSSTSSSSSSSSSTSSSSSSSPSSSSSGSSTSASSGQSHGSSTTSSPSTSPTTNSNSARPIQSVLGLQMITIIVFFATFGASFLS</sequence>
<dbReference type="PANTHER" id="PTHR10587">
    <property type="entry name" value="GLYCOSYL TRANSFERASE-RELATED"/>
    <property type="match status" value="1"/>
</dbReference>
<feature type="transmembrane region" description="Helical" evidence="15">
    <location>
        <begin position="448"/>
        <end position="467"/>
    </location>
</feature>
<evidence type="ECO:0000256" key="1">
    <source>
        <dbReference type="ARBA" id="ARBA00001941"/>
    </source>
</evidence>
<keyword evidence="19" id="KW-1185">Reference proteome</keyword>
<keyword evidence="16" id="KW-0732">Signal</keyword>
<dbReference type="InParanoid" id="A0A409WBI2"/>
<dbReference type="Gene3D" id="3.20.20.370">
    <property type="entry name" value="Glycoside hydrolase/deacetylase"/>
    <property type="match status" value="1"/>
</dbReference>
<evidence type="ECO:0000256" key="13">
    <source>
        <dbReference type="ARBA" id="ARBA00048494"/>
    </source>
</evidence>
<dbReference type="InterPro" id="IPR002509">
    <property type="entry name" value="NODB_dom"/>
</dbReference>